<gene>
    <name evidence="1" type="ORF">GMARGA_LOCUS8715</name>
</gene>
<evidence type="ECO:0000313" key="1">
    <source>
        <dbReference type="EMBL" id="CAG8638507.1"/>
    </source>
</evidence>
<dbReference type="Proteomes" id="UP000789901">
    <property type="component" value="Unassembled WGS sequence"/>
</dbReference>
<protein>
    <submittedName>
        <fullName evidence="1">14314_t:CDS:1</fullName>
    </submittedName>
</protein>
<accession>A0ABN7UN99</accession>
<organism evidence="1 2">
    <name type="scientific">Gigaspora margarita</name>
    <dbReference type="NCBI Taxonomy" id="4874"/>
    <lineage>
        <taxon>Eukaryota</taxon>
        <taxon>Fungi</taxon>
        <taxon>Fungi incertae sedis</taxon>
        <taxon>Mucoromycota</taxon>
        <taxon>Glomeromycotina</taxon>
        <taxon>Glomeromycetes</taxon>
        <taxon>Diversisporales</taxon>
        <taxon>Gigasporaceae</taxon>
        <taxon>Gigaspora</taxon>
    </lineage>
</organism>
<reference evidence="1 2" key="1">
    <citation type="submission" date="2021-06" db="EMBL/GenBank/DDBJ databases">
        <authorList>
            <person name="Kallberg Y."/>
            <person name="Tangrot J."/>
            <person name="Rosling A."/>
        </authorList>
    </citation>
    <scope>NUCLEOTIDE SEQUENCE [LARGE SCALE GENOMIC DNA]</scope>
    <source>
        <strain evidence="1 2">120-4 pot B 10/14</strain>
    </source>
</reference>
<keyword evidence="2" id="KW-1185">Reference proteome</keyword>
<sequence length="60" mass="6965">MSYVTKHCSSRDLQADPMLPRKQKEKYPICNISIAKREPTYQPFATELGQTICKSDQNFK</sequence>
<name>A0ABN7UN99_GIGMA</name>
<proteinExistence type="predicted"/>
<dbReference type="EMBL" id="CAJVQB010004531">
    <property type="protein sequence ID" value="CAG8638507.1"/>
    <property type="molecule type" value="Genomic_DNA"/>
</dbReference>
<evidence type="ECO:0000313" key="2">
    <source>
        <dbReference type="Proteomes" id="UP000789901"/>
    </source>
</evidence>
<comment type="caution">
    <text evidence="1">The sequence shown here is derived from an EMBL/GenBank/DDBJ whole genome shotgun (WGS) entry which is preliminary data.</text>
</comment>